<keyword evidence="3" id="KW-0813">Transport</keyword>
<feature type="compositionally biased region" description="Low complexity" evidence="16">
    <location>
        <begin position="315"/>
        <end position="330"/>
    </location>
</feature>
<comment type="catalytic activity">
    <reaction evidence="11">
        <text>Zn(2+)(in) + H(+)(out) = Zn(2+)(out) + H(+)(in)</text>
        <dbReference type="Rhea" id="RHEA:28839"/>
        <dbReference type="ChEBI" id="CHEBI:15378"/>
        <dbReference type="ChEBI" id="CHEBI:29105"/>
    </reaction>
</comment>
<feature type="transmembrane region" description="Helical" evidence="17">
    <location>
        <begin position="197"/>
        <end position="214"/>
    </location>
</feature>
<keyword evidence="7" id="KW-0864">Zinc transport</keyword>
<comment type="subcellular location">
    <subcellularLocation>
        <location evidence="1">Cell membrane</location>
        <topology evidence="1">Multi-pass membrane protein</topology>
    </subcellularLocation>
</comment>
<evidence type="ECO:0000256" key="7">
    <source>
        <dbReference type="ARBA" id="ARBA00022906"/>
    </source>
</evidence>
<dbReference type="SUPFAM" id="SSF161111">
    <property type="entry name" value="Cation efflux protein transmembrane domain-like"/>
    <property type="match status" value="1"/>
</dbReference>
<keyword evidence="4" id="KW-1003">Cell membrane</keyword>
<evidence type="ECO:0000259" key="19">
    <source>
        <dbReference type="Pfam" id="PF16916"/>
    </source>
</evidence>
<evidence type="ECO:0000256" key="2">
    <source>
        <dbReference type="ARBA" id="ARBA00010212"/>
    </source>
</evidence>
<feature type="transmembrane region" description="Helical" evidence="17">
    <location>
        <begin position="169"/>
        <end position="191"/>
    </location>
</feature>
<comment type="catalytic activity">
    <reaction evidence="10">
        <text>Fe(2+)(in) + H(+)(out) = Fe(2+)(out) + H(+)(in)</text>
        <dbReference type="Rhea" id="RHEA:29439"/>
        <dbReference type="ChEBI" id="CHEBI:15378"/>
        <dbReference type="ChEBI" id="CHEBI:29033"/>
    </reaction>
</comment>
<dbReference type="InterPro" id="IPR027469">
    <property type="entry name" value="Cation_efflux_TMD_sf"/>
</dbReference>
<dbReference type="InterPro" id="IPR027470">
    <property type="entry name" value="Cation_efflux_CTD"/>
</dbReference>
<feature type="transmembrane region" description="Helical" evidence="17">
    <location>
        <begin position="54"/>
        <end position="75"/>
    </location>
</feature>
<dbReference type="Proteomes" id="UP000555728">
    <property type="component" value="Unassembled WGS sequence"/>
</dbReference>
<feature type="domain" description="Cation efflux protein transmembrane" evidence="18">
    <location>
        <begin position="31"/>
        <end position="222"/>
    </location>
</feature>
<dbReference type="InterPro" id="IPR002524">
    <property type="entry name" value="Cation_efflux"/>
</dbReference>
<evidence type="ECO:0000256" key="5">
    <source>
        <dbReference type="ARBA" id="ARBA00022496"/>
    </source>
</evidence>
<keyword evidence="9 17" id="KW-0472">Membrane</keyword>
<evidence type="ECO:0000256" key="9">
    <source>
        <dbReference type="ARBA" id="ARBA00023136"/>
    </source>
</evidence>
<evidence type="ECO:0000256" key="14">
    <source>
        <dbReference type="ARBA" id="ARBA00068882"/>
    </source>
</evidence>
<dbReference type="Gene3D" id="1.20.1510.10">
    <property type="entry name" value="Cation efflux protein transmembrane domain"/>
    <property type="match status" value="1"/>
</dbReference>
<organism evidence="20 21">
    <name type="scientific">Roseospira goensis</name>
    <dbReference type="NCBI Taxonomy" id="391922"/>
    <lineage>
        <taxon>Bacteria</taxon>
        <taxon>Pseudomonadati</taxon>
        <taxon>Pseudomonadota</taxon>
        <taxon>Alphaproteobacteria</taxon>
        <taxon>Rhodospirillales</taxon>
        <taxon>Rhodospirillaceae</taxon>
        <taxon>Roseospira</taxon>
    </lineage>
</organism>
<evidence type="ECO:0000256" key="11">
    <source>
        <dbReference type="ARBA" id="ARBA00047695"/>
    </source>
</evidence>
<dbReference type="InterPro" id="IPR036837">
    <property type="entry name" value="Cation_efflux_CTD_sf"/>
</dbReference>
<protein>
    <recommendedName>
        <fullName evidence="15">Cation-efflux pump FieF</fullName>
    </recommendedName>
    <alternativeName>
        <fullName evidence="14">Protein p34</fullName>
    </alternativeName>
</protein>
<evidence type="ECO:0000256" key="17">
    <source>
        <dbReference type="SAM" id="Phobius"/>
    </source>
</evidence>
<sequence>MVDSPVLPETEAAADTTAHAGRLMRWATYAAVGTATTLILIKLVAWTLTGSLSLLSTLVDSVLDAAASLLNLFAVRVALAPADRDHRFGHGKAEPLAGLAQAAFIGGSALFLVVEASDRFLDPVPVARSGLGIAVMVVSIAMTLALVAFQRHVVRRTGSIAIQADSTHYAGDVLINLSVILSLVLATTVGLPWADPAFAFAIALYLLYNAWAILRNSLNLLMDREFDEPDRTRILEIARDHAQVLDVHDLRTRSSGPQRFIQLHLVMERTLPLWQAHGIADQVEARIRRAFPGADVLIHQDPSGLAERHDALVYSDGPAADADPASADGAQTGQEIGPGAQDSRPA</sequence>
<dbReference type="InterPro" id="IPR050291">
    <property type="entry name" value="CDF_Transporter"/>
</dbReference>
<dbReference type="EMBL" id="JACIGI010000001">
    <property type="protein sequence ID" value="MBB4284446.1"/>
    <property type="molecule type" value="Genomic_DNA"/>
</dbReference>
<dbReference type="GO" id="GO:0015341">
    <property type="term" value="F:zinc efflux antiporter activity"/>
    <property type="evidence" value="ECO:0007669"/>
    <property type="project" value="TreeGrafter"/>
</dbReference>
<name>A0A7W6WIP7_9PROT</name>
<evidence type="ECO:0000256" key="15">
    <source>
        <dbReference type="ARBA" id="ARBA00072262"/>
    </source>
</evidence>
<evidence type="ECO:0000313" key="21">
    <source>
        <dbReference type="Proteomes" id="UP000555728"/>
    </source>
</evidence>
<evidence type="ECO:0000256" key="3">
    <source>
        <dbReference type="ARBA" id="ARBA00022448"/>
    </source>
</evidence>
<keyword evidence="5" id="KW-0408">Iron</keyword>
<dbReference type="InterPro" id="IPR058533">
    <property type="entry name" value="Cation_efflux_TM"/>
</dbReference>
<dbReference type="GO" id="GO:0006882">
    <property type="term" value="P:intracellular zinc ion homeostasis"/>
    <property type="evidence" value="ECO:0007669"/>
    <property type="project" value="TreeGrafter"/>
</dbReference>
<feature type="transmembrane region" description="Helical" evidence="17">
    <location>
        <begin position="126"/>
        <end position="149"/>
    </location>
</feature>
<evidence type="ECO:0000256" key="1">
    <source>
        <dbReference type="ARBA" id="ARBA00004651"/>
    </source>
</evidence>
<evidence type="ECO:0000313" key="20">
    <source>
        <dbReference type="EMBL" id="MBB4284446.1"/>
    </source>
</evidence>
<comment type="subunit">
    <text evidence="13">Homodimer. The subunits are held together in a parallel orientation through zinc binding at the interface of the cytoplasmic domains.</text>
</comment>
<dbReference type="GO" id="GO:0015086">
    <property type="term" value="F:cadmium ion transmembrane transporter activity"/>
    <property type="evidence" value="ECO:0007669"/>
    <property type="project" value="TreeGrafter"/>
</dbReference>
<dbReference type="FunFam" id="3.30.70.1350:FF:000002">
    <property type="entry name" value="Ferrous-iron efflux pump FieF"/>
    <property type="match status" value="1"/>
</dbReference>
<dbReference type="NCBIfam" id="TIGR01297">
    <property type="entry name" value="CDF"/>
    <property type="match status" value="1"/>
</dbReference>
<evidence type="ECO:0000256" key="8">
    <source>
        <dbReference type="ARBA" id="ARBA00022989"/>
    </source>
</evidence>
<feature type="transmembrane region" description="Helical" evidence="17">
    <location>
        <begin position="96"/>
        <end position="114"/>
    </location>
</feature>
<dbReference type="FunFam" id="1.20.1510.10:FF:000001">
    <property type="entry name" value="Ferrous-iron efflux pump FieF"/>
    <property type="match status" value="1"/>
</dbReference>
<comment type="catalytic activity">
    <reaction evidence="12">
        <text>Cd(2+)(in) + H(+)(out) = Cd(2+)(out) + H(+)(in)</text>
        <dbReference type="Rhea" id="RHEA:28739"/>
        <dbReference type="ChEBI" id="CHEBI:15378"/>
        <dbReference type="ChEBI" id="CHEBI:48775"/>
    </reaction>
</comment>
<comment type="similarity">
    <text evidence="2">Belongs to the cation diffusion facilitator (CDF) transporter (TC 2.A.4) family. FieF subfamily.</text>
</comment>
<dbReference type="AlphaFoldDB" id="A0A7W6WIP7"/>
<dbReference type="Pfam" id="PF16916">
    <property type="entry name" value="ZT_dimer"/>
    <property type="match status" value="1"/>
</dbReference>
<keyword evidence="5" id="KW-0410">Iron transport</keyword>
<dbReference type="PANTHER" id="PTHR43840">
    <property type="entry name" value="MITOCHONDRIAL METAL TRANSPORTER 1-RELATED"/>
    <property type="match status" value="1"/>
</dbReference>
<evidence type="ECO:0000256" key="6">
    <source>
        <dbReference type="ARBA" id="ARBA00022692"/>
    </source>
</evidence>
<dbReference type="GO" id="GO:0005886">
    <property type="term" value="C:plasma membrane"/>
    <property type="evidence" value="ECO:0007669"/>
    <property type="project" value="UniProtKB-SubCell"/>
</dbReference>
<proteinExistence type="inferred from homology"/>
<keyword evidence="21" id="KW-1185">Reference proteome</keyword>
<gene>
    <name evidence="20" type="ORF">GGD88_000152</name>
</gene>
<dbReference type="SUPFAM" id="SSF160240">
    <property type="entry name" value="Cation efflux protein cytoplasmic domain-like"/>
    <property type="match status" value="1"/>
</dbReference>
<evidence type="ECO:0000256" key="12">
    <source>
        <dbReference type="ARBA" id="ARBA00050984"/>
    </source>
</evidence>
<dbReference type="RefSeq" id="WP_184430917.1">
    <property type="nucleotide sequence ID" value="NZ_JACIGI010000001.1"/>
</dbReference>
<evidence type="ECO:0000256" key="10">
    <source>
        <dbReference type="ARBA" id="ARBA00035584"/>
    </source>
</evidence>
<dbReference type="PANTHER" id="PTHR43840:SF41">
    <property type="entry name" value="CATION-EFFLUX PUMP FIEF"/>
    <property type="match status" value="1"/>
</dbReference>
<dbReference type="Gene3D" id="3.30.70.1350">
    <property type="entry name" value="Cation efflux protein, cytoplasmic domain"/>
    <property type="match status" value="1"/>
</dbReference>
<evidence type="ECO:0000259" key="18">
    <source>
        <dbReference type="Pfam" id="PF01545"/>
    </source>
</evidence>
<dbReference type="GO" id="GO:0015093">
    <property type="term" value="F:ferrous iron transmembrane transporter activity"/>
    <property type="evidence" value="ECO:0007669"/>
    <property type="project" value="TreeGrafter"/>
</dbReference>
<dbReference type="Pfam" id="PF01545">
    <property type="entry name" value="Cation_efflux"/>
    <property type="match status" value="1"/>
</dbReference>
<keyword evidence="7" id="KW-0406">Ion transport</keyword>
<evidence type="ECO:0000256" key="16">
    <source>
        <dbReference type="SAM" id="MobiDB-lite"/>
    </source>
</evidence>
<feature type="region of interest" description="Disordered" evidence="16">
    <location>
        <begin position="309"/>
        <end position="346"/>
    </location>
</feature>
<evidence type="ECO:0000256" key="4">
    <source>
        <dbReference type="ARBA" id="ARBA00022475"/>
    </source>
</evidence>
<comment type="caution">
    <text evidence="20">The sequence shown here is derived from an EMBL/GenBank/DDBJ whole genome shotgun (WGS) entry which is preliminary data.</text>
</comment>
<keyword evidence="8 17" id="KW-1133">Transmembrane helix</keyword>
<keyword evidence="7" id="KW-0862">Zinc</keyword>
<accession>A0A7W6WIP7</accession>
<keyword evidence="6 17" id="KW-0812">Transmembrane</keyword>
<feature type="domain" description="Cation efflux protein cytoplasmic" evidence="19">
    <location>
        <begin position="227"/>
        <end position="302"/>
    </location>
</feature>
<reference evidence="20 21" key="1">
    <citation type="submission" date="2020-08" db="EMBL/GenBank/DDBJ databases">
        <title>Genome sequencing of Purple Non-Sulfur Bacteria from various extreme environments.</title>
        <authorList>
            <person name="Mayer M."/>
        </authorList>
    </citation>
    <scope>NUCLEOTIDE SEQUENCE [LARGE SCALE GENOMIC DNA]</scope>
    <source>
        <strain evidence="20 21">JA135</strain>
    </source>
</reference>
<feature type="transmembrane region" description="Helical" evidence="17">
    <location>
        <begin position="26"/>
        <end position="48"/>
    </location>
</feature>
<evidence type="ECO:0000256" key="13">
    <source>
        <dbReference type="ARBA" id="ARBA00062926"/>
    </source>
</evidence>